<dbReference type="AlphaFoldDB" id="A0A1M6ALE4"/>
<sequence length="61" mass="7282">MEESKNESIFNSEVAEILSVWKDNVVREIKKNRIKTFRVGRDWGIHESRLIEYMDVVEINT</sequence>
<reference evidence="1 2" key="1">
    <citation type="submission" date="2016-11" db="EMBL/GenBank/DDBJ databases">
        <authorList>
            <person name="Jaros S."/>
            <person name="Januszkiewicz K."/>
            <person name="Wedrychowicz H."/>
        </authorList>
    </citation>
    <scope>NUCLEOTIDE SEQUENCE [LARGE SCALE GENOMIC DNA]</scope>
    <source>
        <strain evidence="1 2">DSM 6191</strain>
    </source>
</reference>
<evidence type="ECO:0000313" key="1">
    <source>
        <dbReference type="EMBL" id="SHI37286.1"/>
    </source>
</evidence>
<proteinExistence type="predicted"/>
<name>A0A1M6ALE4_9CLOT</name>
<dbReference type="RefSeq" id="WP_073021927.1">
    <property type="nucleotide sequence ID" value="NZ_FQXU01000013.1"/>
</dbReference>
<accession>A0A1M6ALE4</accession>
<gene>
    <name evidence="1" type="ORF">SAMN02745941_03696</name>
</gene>
<dbReference type="Proteomes" id="UP000184241">
    <property type="component" value="Unassembled WGS sequence"/>
</dbReference>
<dbReference type="GO" id="GO:0003677">
    <property type="term" value="F:DNA binding"/>
    <property type="evidence" value="ECO:0007669"/>
    <property type="project" value="InterPro"/>
</dbReference>
<dbReference type="EMBL" id="FQXU01000013">
    <property type="protein sequence ID" value="SHI37286.1"/>
    <property type="molecule type" value="Genomic_DNA"/>
</dbReference>
<protein>
    <submittedName>
        <fullName evidence="1">DNA binding domain-containing protein, excisionase family</fullName>
    </submittedName>
</protein>
<evidence type="ECO:0000313" key="2">
    <source>
        <dbReference type="Proteomes" id="UP000184241"/>
    </source>
</evidence>
<dbReference type="NCBIfam" id="TIGR01764">
    <property type="entry name" value="excise"/>
    <property type="match status" value="1"/>
</dbReference>
<dbReference type="InterPro" id="IPR010093">
    <property type="entry name" value="SinI_DNA-bd"/>
</dbReference>
<organism evidence="1 2">
    <name type="scientific">Clostridium intestinale DSM 6191</name>
    <dbReference type="NCBI Taxonomy" id="1121320"/>
    <lineage>
        <taxon>Bacteria</taxon>
        <taxon>Bacillati</taxon>
        <taxon>Bacillota</taxon>
        <taxon>Clostridia</taxon>
        <taxon>Eubacteriales</taxon>
        <taxon>Clostridiaceae</taxon>
        <taxon>Clostridium</taxon>
    </lineage>
</organism>